<sequence length="46" mass="5001">MLLREILDETSPASPEPDCTLTFDLGKVLTAAEHALNSLRHALGPR</sequence>
<keyword evidence="2" id="KW-1185">Reference proteome</keyword>
<proteinExistence type="predicted"/>
<reference evidence="1 2" key="1">
    <citation type="submission" date="2024-06" db="EMBL/GenBank/DDBJ databases">
        <title>The Natural Products Discovery Center: Release of the First 8490 Sequenced Strains for Exploring Actinobacteria Biosynthetic Diversity.</title>
        <authorList>
            <person name="Kalkreuter E."/>
            <person name="Kautsar S.A."/>
            <person name="Yang D."/>
            <person name="Bader C.D."/>
            <person name="Teijaro C.N."/>
            <person name="Fluegel L."/>
            <person name="Davis C.M."/>
            <person name="Simpson J.R."/>
            <person name="Lauterbach L."/>
            <person name="Steele A.D."/>
            <person name="Gui C."/>
            <person name="Meng S."/>
            <person name="Li G."/>
            <person name="Viehrig K."/>
            <person name="Ye F."/>
            <person name="Su P."/>
            <person name="Kiefer A.F."/>
            <person name="Nichols A."/>
            <person name="Cepeda A.J."/>
            <person name="Yan W."/>
            <person name="Fan B."/>
            <person name="Jiang Y."/>
            <person name="Adhikari A."/>
            <person name="Zheng C.-J."/>
            <person name="Schuster L."/>
            <person name="Cowan T.M."/>
            <person name="Smanski M.J."/>
            <person name="Chevrette M.G."/>
            <person name="De Carvalho L.P.S."/>
            <person name="Shen B."/>
        </authorList>
    </citation>
    <scope>NUCLEOTIDE SEQUENCE [LARGE SCALE GENOMIC DNA]</scope>
    <source>
        <strain evidence="1 2">NPDC001166</strain>
    </source>
</reference>
<comment type="caution">
    <text evidence="1">The sequence shown here is derived from an EMBL/GenBank/DDBJ whole genome shotgun (WGS) entry which is preliminary data.</text>
</comment>
<dbReference type="RefSeq" id="WP_352065778.1">
    <property type="nucleotide sequence ID" value="NZ_JBEPAZ010000068.1"/>
</dbReference>
<gene>
    <name evidence="1" type="ORF">ABT272_39555</name>
</gene>
<accession>A0ABV1UJ41</accession>
<evidence type="ECO:0000313" key="2">
    <source>
        <dbReference type="Proteomes" id="UP001470023"/>
    </source>
</evidence>
<protein>
    <submittedName>
        <fullName evidence="1">Uncharacterized protein</fullName>
    </submittedName>
</protein>
<name>A0ABV1UJ41_9ACTN</name>
<organism evidence="1 2">
    <name type="scientific">Streptomyces sp. 900105245</name>
    <dbReference type="NCBI Taxonomy" id="3154379"/>
    <lineage>
        <taxon>Bacteria</taxon>
        <taxon>Bacillati</taxon>
        <taxon>Actinomycetota</taxon>
        <taxon>Actinomycetes</taxon>
        <taxon>Kitasatosporales</taxon>
        <taxon>Streptomycetaceae</taxon>
        <taxon>Streptomyces</taxon>
    </lineage>
</organism>
<evidence type="ECO:0000313" key="1">
    <source>
        <dbReference type="EMBL" id="MER6433763.1"/>
    </source>
</evidence>
<dbReference type="EMBL" id="JBEPAZ010000068">
    <property type="protein sequence ID" value="MER6433763.1"/>
    <property type="molecule type" value="Genomic_DNA"/>
</dbReference>
<dbReference type="Proteomes" id="UP001470023">
    <property type="component" value="Unassembled WGS sequence"/>
</dbReference>